<name>A0A917DQJ8_9BACL</name>
<dbReference type="Proteomes" id="UP000612456">
    <property type="component" value="Unassembled WGS sequence"/>
</dbReference>
<evidence type="ECO:0000313" key="1">
    <source>
        <dbReference type="EMBL" id="GGD57310.1"/>
    </source>
</evidence>
<dbReference type="InterPro" id="IPR032719">
    <property type="entry name" value="WbsX"/>
</dbReference>
<dbReference type="SMART" id="SM00710">
    <property type="entry name" value="PbH1"/>
    <property type="match status" value="6"/>
</dbReference>
<dbReference type="Pfam" id="PF14307">
    <property type="entry name" value="Glyco_tran_WbsX"/>
    <property type="match status" value="1"/>
</dbReference>
<sequence length="971" mass="107159">MAESYVPEPRPAETRYLVGAHYFPGWKQGEHFGWELIEPYPERRPLLGLYDEGNPEVADWEIKWALEHGIGFFVYCWYRDKGNTGYTVTDDSVYLAHALHDGFMQARYADRFKFAIMWENENAGGADSESDLLDNLFPYWLERYFSHPSYLTIDGKPVLYVYHIDKLIDQLGGTGKVREALCILEAKCREAGFQGLTAQCEYRGTDPEMLARIAACGFTHSFAYCWHTAQTRPEPEQAAGSQLDAMKLRAEFDTRGFVPTVSVGWDPLPWHYGRGGRTPDEVTRWTLGPDEYRQVLSETKSLMDSLPEDSLGSRMLLLDNWNEWGEGHYIAPHEQGGFRYLQAVRDVFAADSGNVPDYRTPDQLGFGPYDSLYRKAREQGLLATDDVRVLQARDYGAVPDSSSDAGPGIRAAIEAARVQGGPAIIRLERGRYLVNGEEGERAAIMIQAARNLTLRGEGSDTVIVVTNPRIGGVEVQDSENVLLAHFAVDYDPLPYTQGTVTAVDEEKGMYEVAIDPEYRLPSESYFYISEGLWGLLVNNEDPLTARYGPHPLFTTSWEHVRDRVWRFHSADHAMMRSAEMKVGDRYAHMARRHSESAINFWRTRKAAVDGVTIYAGPSLASIWGQNEDVSIRALRVEVLPGSGRLLSANGDGIHNLGTRGGLLIEQCSFEGMGDDAINIHARAGAIVEASEGTDLVIRGGLFQADAGDMLQIYDPGSGCIRAEVQVKNAEPDGPGKYLVKLQRSVEGIAAGAGFHDADHVYNLSACGQGAIIRGNYFGRHRGRGVLLKTVNATVENNIFENVEGWGVAVQHEPDWEEGPVSHDITIRGNTFRGVGYGGWVPAVYIAAMALTGAPANIKRGRATRGITIAGNQFLNPRNVIVDAQSAESIVLCDNRISFTDGESAAGQPAILLDNVHGIRIERLAIDLPGSEAYTALHIKPDVDSGVDGVRITDIRREPAGSGPLEIKDGRS</sequence>
<dbReference type="InterPro" id="IPR006626">
    <property type="entry name" value="PbH1"/>
</dbReference>
<organism evidence="1 2">
    <name type="scientific">Paenibacillus nasutitermitis</name>
    <dbReference type="NCBI Taxonomy" id="1652958"/>
    <lineage>
        <taxon>Bacteria</taxon>
        <taxon>Bacillati</taxon>
        <taxon>Bacillota</taxon>
        <taxon>Bacilli</taxon>
        <taxon>Bacillales</taxon>
        <taxon>Paenibacillaceae</taxon>
        <taxon>Paenibacillus</taxon>
    </lineage>
</organism>
<comment type="caution">
    <text evidence="1">The sequence shown here is derived from an EMBL/GenBank/DDBJ whole genome shotgun (WGS) entry which is preliminary data.</text>
</comment>
<evidence type="ECO:0008006" key="3">
    <source>
        <dbReference type="Google" id="ProtNLM"/>
    </source>
</evidence>
<protein>
    <recommendedName>
        <fullName evidence="3">Right handed beta helix domain-containing protein</fullName>
    </recommendedName>
</protein>
<dbReference type="AlphaFoldDB" id="A0A917DQJ8"/>
<keyword evidence="2" id="KW-1185">Reference proteome</keyword>
<dbReference type="Gene3D" id="3.20.20.80">
    <property type="entry name" value="Glycosidases"/>
    <property type="match status" value="1"/>
</dbReference>
<gene>
    <name evidence="1" type="ORF">GCM10010911_13870</name>
</gene>
<dbReference type="RefSeq" id="WP_188990382.1">
    <property type="nucleotide sequence ID" value="NZ_BMHP01000001.1"/>
</dbReference>
<accession>A0A917DQJ8</accession>
<dbReference type="EMBL" id="BMHP01000001">
    <property type="protein sequence ID" value="GGD57310.1"/>
    <property type="molecule type" value="Genomic_DNA"/>
</dbReference>
<dbReference type="InterPro" id="IPR011050">
    <property type="entry name" value="Pectin_lyase_fold/virulence"/>
</dbReference>
<proteinExistence type="predicted"/>
<dbReference type="SUPFAM" id="SSF51126">
    <property type="entry name" value="Pectin lyase-like"/>
    <property type="match status" value="1"/>
</dbReference>
<dbReference type="PANTHER" id="PTHR41244">
    <property type="entry name" value="RHAMNAN SYNTHESIS F"/>
    <property type="match status" value="1"/>
</dbReference>
<dbReference type="PANTHER" id="PTHR41244:SF1">
    <property type="entry name" value="GLYCOSYLTRANSFERASE"/>
    <property type="match status" value="1"/>
</dbReference>
<reference evidence="1" key="2">
    <citation type="submission" date="2020-09" db="EMBL/GenBank/DDBJ databases">
        <authorList>
            <person name="Sun Q."/>
            <person name="Zhou Y."/>
        </authorList>
    </citation>
    <scope>NUCLEOTIDE SEQUENCE</scope>
    <source>
        <strain evidence="1">CGMCC 1.15178</strain>
    </source>
</reference>
<dbReference type="Gene3D" id="2.160.20.10">
    <property type="entry name" value="Single-stranded right-handed beta-helix, Pectin lyase-like"/>
    <property type="match status" value="2"/>
</dbReference>
<dbReference type="InterPro" id="IPR012334">
    <property type="entry name" value="Pectin_lyas_fold"/>
</dbReference>
<reference evidence="1" key="1">
    <citation type="journal article" date="2014" name="Int. J. Syst. Evol. Microbiol.">
        <title>Complete genome sequence of Corynebacterium casei LMG S-19264T (=DSM 44701T), isolated from a smear-ripened cheese.</title>
        <authorList>
            <consortium name="US DOE Joint Genome Institute (JGI-PGF)"/>
            <person name="Walter F."/>
            <person name="Albersmeier A."/>
            <person name="Kalinowski J."/>
            <person name="Ruckert C."/>
        </authorList>
    </citation>
    <scope>NUCLEOTIDE SEQUENCE</scope>
    <source>
        <strain evidence="1">CGMCC 1.15178</strain>
    </source>
</reference>
<evidence type="ECO:0000313" key="2">
    <source>
        <dbReference type="Proteomes" id="UP000612456"/>
    </source>
</evidence>